<evidence type="ECO:0000256" key="3">
    <source>
        <dbReference type="ARBA" id="ARBA00022475"/>
    </source>
</evidence>
<dbReference type="HOGENOM" id="CLU_016047_0_0_0"/>
<accession>A0A081BY84</accession>
<dbReference type="PROSITE" id="PS50928">
    <property type="entry name" value="ABC_TM1"/>
    <property type="match status" value="1"/>
</dbReference>
<dbReference type="CDD" id="cd06261">
    <property type="entry name" value="TM_PBP2"/>
    <property type="match status" value="1"/>
</dbReference>
<dbReference type="InterPro" id="IPR035906">
    <property type="entry name" value="MetI-like_sf"/>
</dbReference>
<evidence type="ECO:0000256" key="1">
    <source>
        <dbReference type="ARBA" id="ARBA00004651"/>
    </source>
</evidence>
<evidence type="ECO:0000313" key="10">
    <source>
        <dbReference type="Proteomes" id="UP000030661"/>
    </source>
</evidence>
<keyword evidence="6 7" id="KW-0472">Membrane</keyword>
<dbReference type="AlphaFoldDB" id="A0A081BY84"/>
<dbReference type="InterPro" id="IPR000515">
    <property type="entry name" value="MetI-like"/>
</dbReference>
<dbReference type="STRING" id="1499967.U27_04254"/>
<dbReference type="Proteomes" id="UP000030661">
    <property type="component" value="Unassembled WGS sequence"/>
</dbReference>
<protein>
    <submittedName>
        <fullName evidence="9">Putative sugar ABC transporter permease</fullName>
    </submittedName>
</protein>
<dbReference type="GO" id="GO:0055085">
    <property type="term" value="P:transmembrane transport"/>
    <property type="evidence" value="ECO:0007669"/>
    <property type="project" value="InterPro"/>
</dbReference>
<dbReference type="SUPFAM" id="SSF161098">
    <property type="entry name" value="MetI-like"/>
    <property type="match status" value="1"/>
</dbReference>
<name>A0A081BY84_VECG1</name>
<proteinExistence type="inferred from homology"/>
<reference evidence="9" key="1">
    <citation type="journal article" date="2015" name="PeerJ">
        <title>First genomic representation of candidate bacterial phylum KSB3 points to enhanced environmental sensing as a trigger of wastewater bulking.</title>
        <authorList>
            <person name="Sekiguchi Y."/>
            <person name="Ohashi A."/>
            <person name="Parks D.H."/>
            <person name="Yamauchi T."/>
            <person name="Tyson G.W."/>
            <person name="Hugenholtz P."/>
        </authorList>
    </citation>
    <scope>NUCLEOTIDE SEQUENCE [LARGE SCALE GENOMIC DNA]</scope>
</reference>
<dbReference type="PANTHER" id="PTHR43227:SF8">
    <property type="entry name" value="DIACETYLCHITOBIOSE UPTAKE SYSTEM PERMEASE PROTEIN DASB"/>
    <property type="match status" value="1"/>
</dbReference>
<feature type="transmembrane region" description="Helical" evidence="7">
    <location>
        <begin position="162"/>
        <end position="187"/>
    </location>
</feature>
<feature type="transmembrane region" description="Helical" evidence="7">
    <location>
        <begin position="113"/>
        <end position="133"/>
    </location>
</feature>
<evidence type="ECO:0000256" key="4">
    <source>
        <dbReference type="ARBA" id="ARBA00022692"/>
    </source>
</evidence>
<gene>
    <name evidence="9" type="ORF">U27_04254</name>
</gene>
<feature type="transmembrane region" description="Helical" evidence="7">
    <location>
        <begin position="12"/>
        <end position="34"/>
    </location>
</feature>
<feature type="transmembrane region" description="Helical" evidence="7">
    <location>
        <begin position="81"/>
        <end position="101"/>
    </location>
</feature>
<keyword evidence="5 7" id="KW-1133">Transmembrane helix</keyword>
<dbReference type="eggNOG" id="COG1175">
    <property type="taxonomic scope" value="Bacteria"/>
</dbReference>
<evidence type="ECO:0000256" key="6">
    <source>
        <dbReference type="ARBA" id="ARBA00023136"/>
    </source>
</evidence>
<evidence type="ECO:0000313" key="9">
    <source>
        <dbReference type="EMBL" id="GAK57289.1"/>
    </source>
</evidence>
<keyword evidence="4 7" id="KW-0812">Transmembrane</keyword>
<feature type="transmembrane region" description="Helical" evidence="7">
    <location>
        <begin position="208"/>
        <end position="230"/>
    </location>
</feature>
<comment type="similarity">
    <text evidence="7">Belongs to the binding-protein-dependent transport system permease family.</text>
</comment>
<organism evidence="9">
    <name type="scientific">Vecturithrix granuli</name>
    <dbReference type="NCBI Taxonomy" id="1499967"/>
    <lineage>
        <taxon>Bacteria</taxon>
        <taxon>Candidatus Moduliflexota</taxon>
        <taxon>Candidatus Vecturitrichia</taxon>
        <taxon>Candidatus Vecturitrichales</taxon>
        <taxon>Candidatus Vecturitrichaceae</taxon>
        <taxon>Candidatus Vecturithrix</taxon>
    </lineage>
</organism>
<dbReference type="Gene3D" id="1.10.3720.10">
    <property type="entry name" value="MetI-like"/>
    <property type="match status" value="1"/>
</dbReference>
<dbReference type="Pfam" id="PF00528">
    <property type="entry name" value="BPD_transp_1"/>
    <property type="match status" value="1"/>
</dbReference>
<dbReference type="GO" id="GO:0005886">
    <property type="term" value="C:plasma membrane"/>
    <property type="evidence" value="ECO:0007669"/>
    <property type="project" value="UniProtKB-SubCell"/>
</dbReference>
<evidence type="ECO:0000256" key="7">
    <source>
        <dbReference type="RuleBase" id="RU363032"/>
    </source>
</evidence>
<keyword evidence="3" id="KW-1003">Cell membrane</keyword>
<feature type="transmembrane region" description="Helical" evidence="7">
    <location>
        <begin position="275"/>
        <end position="300"/>
    </location>
</feature>
<evidence type="ECO:0000259" key="8">
    <source>
        <dbReference type="PROSITE" id="PS50928"/>
    </source>
</evidence>
<sequence length="308" mass="34769">METFAAKKSPRWFILYFLLPALLIYTVFFIAPIIDSVRLSFYDSDGLIVKDFIGWGNYLKLFTQYPFKERLINALGNNIKFFLIVTVIQNFIGFIFAYLIMQPLCGMKGVRKMSFLPTTLSVLVVGFLFKLILNPVFGVFDKFLRAIGLGMLVHPWLGDPAFALPVLAIVVSWQFMGETILFYTAGIDNIPQEIMEAARIDGVTQLQMLRYIIVPYIMPVIGIVTILIFIGDFTQFDIVYAMTTTQGNPTYATDLFGSLFYRAAFVTPVRGGWGIGMGAAVSTVMSAIVFFGVACWLFFFRVVKKSDY</sequence>
<feature type="domain" description="ABC transmembrane type-1" evidence="8">
    <location>
        <begin position="75"/>
        <end position="294"/>
    </location>
</feature>
<keyword evidence="2 7" id="KW-0813">Transport</keyword>
<evidence type="ECO:0000256" key="2">
    <source>
        <dbReference type="ARBA" id="ARBA00022448"/>
    </source>
</evidence>
<keyword evidence="10" id="KW-1185">Reference proteome</keyword>
<dbReference type="EMBL" id="DF820465">
    <property type="protein sequence ID" value="GAK57289.1"/>
    <property type="molecule type" value="Genomic_DNA"/>
</dbReference>
<dbReference type="InterPro" id="IPR050809">
    <property type="entry name" value="UgpAE/MalFG_permease"/>
</dbReference>
<evidence type="ECO:0000256" key="5">
    <source>
        <dbReference type="ARBA" id="ARBA00022989"/>
    </source>
</evidence>
<comment type="subcellular location">
    <subcellularLocation>
        <location evidence="1 7">Cell membrane</location>
        <topology evidence="1 7">Multi-pass membrane protein</topology>
    </subcellularLocation>
</comment>
<dbReference type="PANTHER" id="PTHR43227">
    <property type="entry name" value="BLL4140 PROTEIN"/>
    <property type="match status" value="1"/>
</dbReference>